<proteinExistence type="predicted"/>
<dbReference type="InterPro" id="IPR036864">
    <property type="entry name" value="Zn2-C6_fun-type_DNA-bd_sf"/>
</dbReference>
<evidence type="ECO:0000313" key="5">
    <source>
        <dbReference type="Proteomes" id="UP000800200"/>
    </source>
</evidence>
<sequence length="536" mass="59660">MRPKAQRSRACNQCRERRVKCDETPELCHQCRRLGLKCSGPLQGSVIIDMTDKVAKPLPRKKRDTRPSASVRKEVLKERIPKAHPAVAAPSVQESKRRDSSPEQVQLAIVPKPNLAVMSSSQLGDDVLNAIRWQYKLPMLYQPSQADIFDRAFISHFVELNKAVQSCPGKIPWITDLPNVHSNAIKPALRLSIRAASMAFYAQVHQDIAVLTDSYRWYIAGLNSQRKSLTNLDGNAIPNDVEVLVPIILGLYEVYAGTTPTSVFHHLAAATKILEMRGPRNCCSGVAYQLFKAMRVSDSHKSLIFNKPSVFSATEWLTLPFVIYPKNAHHLLTDIVLAIPECLTLCKISGNFSEFFLRDIPSGLDLNPARERANHLLRELDTWANCYPHLSSVSLFSRSVTLEPQQSSSLMVPDSFTALTAATYHTAYLTLTLLLHKLSPSMEAPVSPQDSNTRAESPVHLSLATPISNSASILQISDYIESTHPIGFNFLRSIFPLVVVAILGPREEQKKKAGEMLERWGQKRGVGGLVGPWIHI</sequence>
<name>A0A6A6ENW7_9PEZI</name>
<dbReference type="Proteomes" id="UP000800200">
    <property type="component" value="Unassembled WGS sequence"/>
</dbReference>
<protein>
    <recommendedName>
        <fullName evidence="3">Zn(2)-C6 fungal-type domain-containing protein</fullName>
    </recommendedName>
</protein>
<dbReference type="SUPFAM" id="SSF57701">
    <property type="entry name" value="Zn2/Cys6 DNA-binding domain"/>
    <property type="match status" value="1"/>
</dbReference>
<feature type="region of interest" description="Disordered" evidence="2">
    <location>
        <begin position="80"/>
        <end position="104"/>
    </location>
</feature>
<dbReference type="GO" id="GO:0000981">
    <property type="term" value="F:DNA-binding transcription factor activity, RNA polymerase II-specific"/>
    <property type="evidence" value="ECO:0007669"/>
    <property type="project" value="InterPro"/>
</dbReference>
<organism evidence="4 5">
    <name type="scientific">Zopfia rhizophila CBS 207.26</name>
    <dbReference type="NCBI Taxonomy" id="1314779"/>
    <lineage>
        <taxon>Eukaryota</taxon>
        <taxon>Fungi</taxon>
        <taxon>Dikarya</taxon>
        <taxon>Ascomycota</taxon>
        <taxon>Pezizomycotina</taxon>
        <taxon>Dothideomycetes</taxon>
        <taxon>Dothideomycetes incertae sedis</taxon>
        <taxon>Zopfiaceae</taxon>
        <taxon>Zopfia</taxon>
    </lineage>
</organism>
<keyword evidence="1" id="KW-0539">Nucleus</keyword>
<dbReference type="PANTHER" id="PTHR38111">
    <property type="entry name" value="ZN(2)-C6 FUNGAL-TYPE DOMAIN-CONTAINING PROTEIN-RELATED"/>
    <property type="match status" value="1"/>
</dbReference>
<dbReference type="InterPro" id="IPR001138">
    <property type="entry name" value="Zn2Cys6_DnaBD"/>
</dbReference>
<dbReference type="GO" id="GO:0008270">
    <property type="term" value="F:zinc ion binding"/>
    <property type="evidence" value="ECO:0007669"/>
    <property type="project" value="InterPro"/>
</dbReference>
<dbReference type="CDD" id="cd00067">
    <property type="entry name" value="GAL4"/>
    <property type="match status" value="1"/>
</dbReference>
<evidence type="ECO:0000259" key="3">
    <source>
        <dbReference type="PROSITE" id="PS50048"/>
    </source>
</evidence>
<dbReference type="PANTHER" id="PTHR38111:SF2">
    <property type="entry name" value="FINGER DOMAIN PROTEIN, PUTATIVE (AFU_ORTHOLOGUE AFUA_1G01560)-RELATED"/>
    <property type="match status" value="1"/>
</dbReference>
<dbReference type="Gene3D" id="4.10.240.10">
    <property type="entry name" value="Zn(2)-C6 fungal-type DNA-binding domain"/>
    <property type="match status" value="1"/>
</dbReference>
<accession>A0A6A6ENW7</accession>
<dbReference type="OrthoDB" id="3525185at2759"/>
<feature type="region of interest" description="Disordered" evidence="2">
    <location>
        <begin position="53"/>
        <end position="72"/>
    </location>
</feature>
<evidence type="ECO:0000256" key="1">
    <source>
        <dbReference type="ARBA" id="ARBA00023242"/>
    </source>
</evidence>
<dbReference type="Pfam" id="PF00172">
    <property type="entry name" value="Zn_clus"/>
    <property type="match status" value="1"/>
</dbReference>
<gene>
    <name evidence="4" type="ORF">K469DRAFT_745399</name>
</gene>
<dbReference type="PROSITE" id="PS50048">
    <property type="entry name" value="ZN2_CY6_FUNGAL_2"/>
    <property type="match status" value="1"/>
</dbReference>
<dbReference type="AlphaFoldDB" id="A0A6A6ENW7"/>
<reference evidence="4" key="1">
    <citation type="journal article" date="2020" name="Stud. Mycol.">
        <title>101 Dothideomycetes genomes: a test case for predicting lifestyles and emergence of pathogens.</title>
        <authorList>
            <person name="Haridas S."/>
            <person name="Albert R."/>
            <person name="Binder M."/>
            <person name="Bloem J."/>
            <person name="Labutti K."/>
            <person name="Salamov A."/>
            <person name="Andreopoulos B."/>
            <person name="Baker S."/>
            <person name="Barry K."/>
            <person name="Bills G."/>
            <person name="Bluhm B."/>
            <person name="Cannon C."/>
            <person name="Castanera R."/>
            <person name="Culley D."/>
            <person name="Daum C."/>
            <person name="Ezra D."/>
            <person name="Gonzalez J."/>
            <person name="Henrissat B."/>
            <person name="Kuo A."/>
            <person name="Liang C."/>
            <person name="Lipzen A."/>
            <person name="Lutzoni F."/>
            <person name="Magnuson J."/>
            <person name="Mondo S."/>
            <person name="Nolan M."/>
            <person name="Ohm R."/>
            <person name="Pangilinan J."/>
            <person name="Park H.-J."/>
            <person name="Ramirez L."/>
            <person name="Alfaro M."/>
            <person name="Sun H."/>
            <person name="Tritt A."/>
            <person name="Yoshinaga Y."/>
            <person name="Zwiers L.-H."/>
            <person name="Turgeon B."/>
            <person name="Goodwin S."/>
            <person name="Spatafora J."/>
            <person name="Crous P."/>
            <person name="Grigoriev I."/>
        </authorList>
    </citation>
    <scope>NUCLEOTIDE SEQUENCE</scope>
    <source>
        <strain evidence="4">CBS 207.26</strain>
    </source>
</reference>
<dbReference type="PROSITE" id="PS00463">
    <property type="entry name" value="ZN2_CY6_FUNGAL_1"/>
    <property type="match status" value="1"/>
</dbReference>
<evidence type="ECO:0000313" key="4">
    <source>
        <dbReference type="EMBL" id="KAF2192981.1"/>
    </source>
</evidence>
<dbReference type="InterPro" id="IPR053178">
    <property type="entry name" value="Osmoadaptation_assoc"/>
</dbReference>
<dbReference type="SMART" id="SM00066">
    <property type="entry name" value="GAL4"/>
    <property type="match status" value="1"/>
</dbReference>
<dbReference type="EMBL" id="ML994614">
    <property type="protein sequence ID" value="KAF2192981.1"/>
    <property type="molecule type" value="Genomic_DNA"/>
</dbReference>
<keyword evidence="5" id="KW-1185">Reference proteome</keyword>
<evidence type="ECO:0000256" key="2">
    <source>
        <dbReference type="SAM" id="MobiDB-lite"/>
    </source>
</evidence>
<feature type="domain" description="Zn(2)-C6 fungal-type" evidence="3">
    <location>
        <begin position="10"/>
        <end position="39"/>
    </location>
</feature>